<feature type="domain" description="AMP-dependent synthetase/ligase" evidence="12">
    <location>
        <begin position="32"/>
        <end position="389"/>
    </location>
</feature>
<evidence type="ECO:0000259" key="13">
    <source>
        <dbReference type="Pfam" id="PF13193"/>
    </source>
</evidence>
<dbReference type="GO" id="GO:0106286">
    <property type="term" value="F:(E)-caffeate-CoA ligase activity"/>
    <property type="evidence" value="ECO:0007669"/>
    <property type="project" value="UniProtKB-ARBA"/>
</dbReference>
<dbReference type="GO" id="GO:0016207">
    <property type="term" value="F:4-coumarate-CoA ligase activity"/>
    <property type="evidence" value="ECO:0007669"/>
    <property type="project" value="UniProtKB-EC"/>
</dbReference>
<dbReference type="Proteomes" id="UP000325081">
    <property type="component" value="Unassembled WGS sequence"/>
</dbReference>
<dbReference type="CDD" id="cd05904">
    <property type="entry name" value="4CL"/>
    <property type="match status" value="1"/>
</dbReference>
<proteinExistence type="inferred from homology"/>
<keyword evidence="8" id="KW-0587">Phenylpropanoid metabolism</keyword>
<dbReference type="SUPFAM" id="SSF56801">
    <property type="entry name" value="Acetyl-CoA synthetase-like"/>
    <property type="match status" value="1"/>
</dbReference>
<sequence>MESQTERETIFRSKLPTIHIPTHLPTHEYLFENLPRHATRPALIDAATGSTLTHADVRLAARRAAAAFLRLGVRSGHVVMLLLHNSPDFAVSFLAASFAGATAAAANPRFTAAELSSQANLSKPKLIVTHVPYLEKANRLARELGADVAVVEFSDLTKSDGESVSDVEVRSSDMAALLFSSGTTGLPKGVMLTHRNLITSTAQLADGENPSCCVGSGDVVLCVLPMFHVLGLSMLLLGLRAGATVLVVPKFEIGVMLELIQKYRVTIVPLVPPVLLAVAKRPEEELFDLSSVRIVLSGGAPLDEKLQAAVGAKFPNATVGQGYGMTETGVISLCPGFAKNPSDYKPGSCGAIIRNMELKIVDPLTGASLSRSHVGEICVRGNSVMKGYYNDAEATKRTIDGEGWLHTGDLGYVDGDSELFIVDRLKELIKYKGFHVAPAEIEALLIHHPSISDAAVLPKKDERAGEVPVAFVVPTIGSNITEHEIKQYISNQVVPYKRIHRVFFIDEIPKAPSGKILRKNLRARI</sequence>
<gene>
    <name evidence="14" type="ORF">STAS_29467</name>
</gene>
<comment type="caution">
    <text evidence="14">The sequence shown here is derived from an EMBL/GenBank/DDBJ whole genome shotgun (WGS) entry which is preliminary data.</text>
</comment>
<keyword evidence="6" id="KW-0547">Nucleotide-binding</keyword>
<dbReference type="GO" id="GO:0005524">
    <property type="term" value="F:ATP binding"/>
    <property type="evidence" value="ECO:0007669"/>
    <property type="project" value="UniProtKB-KW"/>
</dbReference>
<dbReference type="Gene3D" id="3.40.50.12780">
    <property type="entry name" value="N-terminal domain of ligase-like"/>
    <property type="match status" value="1"/>
</dbReference>
<dbReference type="Gene3D" id="3.30.300.30">
    <property type="match status" value="1"/>
</dbReference>
<dbReference type="FunFam" id="3.30.300.30:FF:000007">
    <property type="entry name" value="4-coumarate--CoA ligase 2"/>
    <property type="match status" value="1"/>
</dbReference>
<evidence type="ECO:0000256" key="1">
    <source>
        <dbReference type="ARBA" id="ARBA00001946"/>
    </source>
</evidence>
<evidence type="ECO:0000313" key="15">
    <source>
        <dbReference type="Proteomes" id="UP000325081"/>
    </source>
</evidence>
<evidence type="ECO:0000256" key="5">
    <source>
        <dbReference type="ARBA" id="ARBA00022598"/>
    </source>
</evidence>
<evidence type="ECO:0000256" key="6">
    <source>
        <dbReference type="ARBA" id="ARBA00022741"/>
    </source>
</evidence>
<dbReference type="InterPro" id="IPR000873">
    <property type="entry name" value="AMP-dep_synth/lig_dom"/>
</dbReference>
<evidence type="ECO:0000256" key="4">
    <source>
        <dbReference type="ARBA" id="ARBA00012959"/>
    </source>
</evidence>
<evidence type="ECO:0000256" key="9">
    <source>
        <dbReference type="ARBA" id="ARBA00034219"/>
    </source>
</evidence>
<dbReference type="EMBL" id="BKCP01010070">
    <property type="protein sequence ID" value="GER52054.1"/>
    <property type="molecule type" value="Genomic_DNA"/>
</dbReference>
<dbReference type="FunFam" id="3.40.50.12780:FF:000003">
    <property type="entry name" value="Long-chain-fatty-acid--CoA ligase FadD"/>
    <property type="match status" value="1"/>
</dbReference>
<comment type="catalytic activity">
    <reaction evidence="10">
        <text>(E)-4-coumaroyl-AMP + CoA = (E)-4-coumaroyl-CoA + AMP + H(+)</text>
        <dbReference type="Rhea" id="RHEA:72423"/>
        <dbReference type="ChEBI" id="CHEBI:15378"/>
        <dbReference type="ChEBI" id="CHEBI:57287"/>
        <dbReference type="ChEBI" id="CHEBI:85008"/>
        <dbReference type="ChEBI" id="CHEBI:192348"/>
        <dbReference type="ChEBI" id="CHEBI:456215"/>
    </reaction>
    <physiologicalReaction direction="left-to-right" evidence="10">
        <dbReference type="Rhea" id="RHEA:72424"/>
    </physiologicalReaction>
</comment>
<accession>A0A5A7R6T2</accession>
<reference evidence="15" key="1">
    <citation type="journal article" date="2019" name="Curr. Biol.">
        <title>Genome Sequence of Striga asiatica Provides Insight into the Evolution of Plant Parasitism.</title>
        <authorList>
            <person name="Yoshida S."/>
            <person name="Kim S."/>
            <person name="Wafula E.K."/>
            <person name="Tanskanen J."/>
            <person name="Kim Y.M."/>
            <person name="Honaas L."/>
            <person name="Yang Z."/>
            <person name="Spallek T."/>
            <person name="Conn C.E."/>
            <person name="Ichihashi Y."/>
            <person name="Cheong K."/>
            <person name="Cui S."/>
            <person name="Der J.P."/>
            <person name="Gundlach H."/>
            <person name="Jiao Y."/>
            <person name="Hori C."/>
            <person name="Ishida J.K."/>
            <person name="Kasahara H."/>
            <person name="Kiba T."/>
            <person name="Kim M.S."/>
            <person name="Koo N."/>
            <person name="Laohavisit A."/>
            <person name="Lee Y.H."/>
            <person name="Lumba S."/>
            <person name="McCourt P."/>
            <person name="Mortimer J.C."/>
            <person name="Mutuku J.M."/>
            <person name="Nomura T."/>
            <person name="Sasaki-Sekimoto Y."/>
            <person name="Seto Y."/>
            <person name="Wang Y."/>
            <person name="Wakatake T."/>
            <person name="Sakakibara H."/>
            <person name="Demura T."/>
            <person name="Yamaguchi S."/>
            <person name="Yoneyama K."/>
            <person name="Manabe R.I."/>
            <person name="Nelson D.C."/>
            <person name="Schulman A.H."/>
            <person name="Timko M.P."/>
            <person name="dePamphilis C.W."/>
            <person name="Choi D."/>
            <person name="Shirasu K."/>
        </authorList>
    </citation>
    <scope>NUCLEOTIDE SEQUENCE [LARGE SCALE GENOMIC DNA]</scope>
    <source>
        <strain evidence="15">cv. UVA1</strain>
    </source>
</reference>
<dbReference type="PANTHER" id="PTHR24096">
    <property type="entry name" value="LONG-CHAIN-FATTY-ACID--COA LIGASE"/>
    <property type="match status" value="1"/>
</dbReference>
<evidence type="ECO:0000256" key="7">
    <source>
        <dbReference type="ARBA" id="ARBA00022840"/>
    </source>
</evidence>
<comment type="catalytic activity">
    <reaction evidence="11">
        <text>(E)-4-coumarate + ATP + CoA = (E)-4-coumaroyl-CoA + AMP + diphosphate</text>
        <dbReference type="Rhea" id="RHEA:19641"/>
        <dbReference type="ChEBI" id="CHEBI:12876"/>
        <dbReference type="ChEBI" id="CHEBI:30616"/>
        <dbReference type="ChEBI" id="CHEBI:33019"/>
        <dbReference type="ChEBI" id="CHEBI:57287"/>
        <dbReference type="ChEBI" id="CHEBI:85008"/>
        <dbReference type="ChEBI" id="CHEBI:456215"/>
        <dbReference type="EC" id="6.2.1.12"/>
    </reaction>
    <physiologicalReaction direction="left-to-right" evidence="11">
        <dbReference type="Rhea" id="RHEA:19642"/>
    </physiologicalReaction>
</comment>
<organism evidence="14 15">
    <name type="scientific">Striga asiatica</name>
    <name type="common">Asiatic witchweed</name>
    <name type="synonym">Buchnera asiatica</name>
    <dbReference type="NCBI Taxonomy" id="4170"/>
    <lineage>
        <taxon>Eukaryota</taxon>
        <taxon>Viridiplantae</taxon>
        <taxon>Streptophyta</taxon>
        <taxon>Embryophyta</taxon>
        <taxon>Tracheophyta</taxon>
        <taxon>Spermatophyta</taxon>
        <taxon>Magnoliopsida</taxon>
        <taxon>eudicotyledons</taxon>
        <taxon>Gunneridae</taxon>
        <taxon>Pentapetalae</taxon>
        <taxon>asterids</taxon>
        <taxon>lamiids</taxon>
        <taxon>Lamiales</taxon>
        <taxon>Orobanchaceae</taxon>
        <taxon>Buchnereae</taxon>
        <taxon>Striga</taxon>
    </lineage>
</organism>
<dbReference type="InterPro" id="IPR020845">
    <property type="entry name" value="AMP-binding_CS"/>
</dbReference>
<dbReference type="UniPathway" id="UPA00372">
    <property type="reaction ID" value="UER00547"/>
</dbReference>
<evidence type="ECO:0000256" key="2">
    <source>
        <dbReference type="ARBA" id="ARBA00004930"/>
    </source>
</evidence>
<dbReference type="InterPro" id="IPR042099">
    <property type="entry name" value="ANL_N_sf"/>
</dbReference>
<comment type="similarity">
    <text evidence="3">Belongs to the ATP-dependent AMP-binding enzyme family.</text>
</comment>
<dbReference type="OrthoDB" id="10253869at2759"/>
<dbReference type="GO" id="GO:0009698">
    <property type="term" value="P:phenylpropanoid metabolic process"/>
    <property type="evidence" value="ECO:0007669"/>
    <property type="project" value="UniProtKB-KW"/>
</dbReference>
<dbReference type="Pfam" id="PF00501">
    <property type="entry name" value="AMP-binding"/>
    <property type="match status" value="1"/>
</dbReference>
<dbReference type="GO" id="GO:0050563">
    <property type="term" value="F:trans-feruloyl-CoA synthase activity"/>
    <property type="evidence" value="ECO:0007669"/>
    <property type="project" value="UniProtKB-ARBA"/>
</dbReference>
<evidence type="ECO:0000256" key="8">
    <source>
        <dbReference type="ARBA" id="ARBA00023051"/>
    </source>
</evidence>
<dbReference type="PROSITE" id="PS00455">
    <property type="entry name" value="AMP_BINDING"/>
    <property type="match status" value="1"/>
</dbReference>
<dbReference type="AlphaFoldDB" id="A0A5A7R6T2"/>
<comment type="cofactor">
    <cofactor evidence="1">
        <name>Mg(2+)</name>
        <dbReference type="ChEBI" id="CHEBI:18420"/>
    </cofactor>
</comment>
<comment type="catalytic activity">
    <reaction evidence="9">
        <text>(E)-4-coumarate + ATP + H(+) = (E)-4-coumaroyl-AMP + diphosphate</text>
        <dbReference type="Rhea" id="RHEA:72419"/>
        <dbReference type="ChEBI" id="CHEBI:12876"/>
        <dbReference type="ChEBI" id="CHEBI:15378"/>
        <dbReference type="ChEBI" id="CHEBI:30616"/>
        <dbReference type="ChEBI" id="CHEBI:33019"/>
        <dbReference type="ChEBI" id="CHEBI:192348"/>
    </reaction>
    <physiologicalReaction direction="left-to-right" evidence="9">
        <dbReference type="Rhea" id="RHEA:72420"/>
    </physiologicalReaction>
</comment>
<name>A0A5A7R6T2_STRAF</name>
<dbReference type="EC" id="6.2.1.12" evidence="4"/>
<evidence type="ECO:0000256" key="10">
    <source>
        <dbReference type="ARBA" id="ARBA00034223"/>
    </source>
</evidence>
<evidence type="ECO:0000313" key="14">
    <source>
        <dbReference type="EMBL" id="GER52054.1"/>
    </source>
</evidence>
<protein>
    <recommendedName>
        <fullName evidence="4">4-coumarate--CoA ligase</fullName>
        <ecNumber evidence="4">6.2.1.12</ecNumber>
    </recommendedName>
</protein>
<dbReference type="PANTHER" id="PTHR24096:SF406">
    <property type="entry name" value="4-COUMARATE--COA LIGASE 2"/>
    <property type="match status" value="1"/>
</dbReference>
<evidence type="ECO:0000259" key="12">
    <source>
        <dbReference type="Pfam" id="PF00501"/>
    </source>
</evidence>
<evidence type="ECO:0000256" key="3">
    <source>
        <dbReference type="ARBA" id="ARBA00006432"/>
    </source>
</evidence>
<keyword evidence="5 14" id="KW-0436">Ligase</keyword>
<evidence type="ECO:0000256" key="11">
    <source>
        <dbReference type="ARBA" id="ARBA00034252"/>
    </source>
</evidence>
<comment type="pathway">
    <text evidence="2">Phytoalexin biosynthesis; 3,4',5-trihydroxystilbene biosynthesis; 3,4',5-trihydroxystilbene from trans-4-coumarate: step 1/2.</text>
</comment>
<dbReference type="InterPro" id="IPR045851">
    <property type="entry name" value="AMP-bd_C_sf"/>
</dbReference>
<keyword evidence="15" id="KW-1185">Reference proteome</keyword>
<dbReference type="InterPro" id="IPR025110">
    <property type="entry name" value="AMP-bd_C"/>
</dbReference>
<dbReference type="Pfam" id="PF13193">
    <property type="entry name" value="AMP-binding_C"/>
    <property type="match status" value="1"/>
</dbReference>
<feature type="domain" description="AMP-binding enzyme C-terminal" evidence="13">
    <location>
        <begin position="440"/>
        <end position="515"/>
    </location>
</feature>
<keyword evidence="7" id="KW-0067">ATP-binding</keyword>